<gene>
    <name evidence="7" type="ORF">VK70_12320</name>
</gene>
<evidence type="ECO:0000256" key="1">
    <source>
        <dbReference type="ARBA" id="ARBA00008857"/>
    </source>
</evidence>
<organism evidence="7 8">
    <name type="scientific">Paenibacillus durus ATCC 35681</name>
    <dbReference type="NCBI Taxonomy" id="1333534"/>
    <lineage>
        <taxon>Bacteria</taxon>
        <taxon>Bacillati</taxon>
        <taxon>Bacillota</taxon>
        <taxon>Bacilli</taxon>
        <taxon>Bacillales</taxon>
        <taxon>Paenibacillaceae</taxon>
        <taxon>Paenibacillus</taxon>
    </lineage>
</organism>
<dbReference type="PATRIC" id="fig|1333534.5.peg.2719"/>
<dbReference type="InterPro" id="IPR013762">
    <property type="entry name" value="Integrase-like_cat_sf"/>
</dbReference>
<dbReference type="SUPFAM" id="SSF56349">
    <property type="entry name" value="DNA breaking-rejoining enzymes"/>
    <property type="match status" value="1"/>
</dbReference>
<keyword evidence="3" id="KW-0233">DNA recombination</keyword>
<dbReference type="PANTHER" id="PTHR30349:SF64">
    <property type="entry name" value="PROPHAGE INTEGRASE INTD-RELATED"/>
    <property type="match status" value="1"/>
</dbReference>
<dbReference type="Gene3D" id="1.10.443.10">
    <property type="entry name" value="Intergrase catalytic core"/>
    <property type="match status" value="1"/>
</dbReference>
<dbReference type="PANTHER" id="PTHR30349">
    <property type="entry name" value="PHAGE INTEGRASE-RELATED"/>
    <property type="match status" value="1"/>
</dbReference>
<dbReference type="EMBL" id="CP011114">
    <property type="protein sequence ID" value="AKG35265.1"/>
    <property type="molecule type" value="Genomic_DNA"/>
</dbReference>
<comment type="similarity">
    <text evidence="1">Belongs to the 'phage' integrase family.</text>
</comment>
<dbReference type="InterPro" id="IPR044068">
    <property type="entry name" value="CB"/>
</dbReference>
<reference evidence="7 8" key="1">
    <citation type="submission" date="2015-03" db="EMBL/GenBank/DDBJ databases">
        <authorList>
            <person name="Abdul Halim M."/>
        </authorList>
    </citation>
    <scope>NUCLEOTIDE SEQUENCE [LARGE SCALE GENOMIC DNA]</scope>
    <source>
        <strain evidence="7 8">ATCC 35681</strain>
    </source>
</reference>
<reference evidence="7 8" key="2">
    <citation type="journal article" date="2016" name="Genome Announc.">
        <title>Genome Sequence of a Gram-Positive Diazotroph, Paenibacillus durus Type Strain ATCC 35681.</title>
        <authorList>
            <person name="Halim M.A."/>
            <person name="Rahman A.Y."/>
            <person name="Sim K.S."/>
            <person name="Yam H.C."/>
            <person name="Rahim A.A."/>
            <person name="Ghazali A.H."/>
            <person name="Najimudin N."/>
        </authorList>
    </citation>
    <scope>NUCLEOTIDE SEQUENCE [LARGE SCALE GENOMIC DNA]</scope>
    <source>
        <strain evidence="7 8">ATCC 35681</strain>
    </source>
</reference>
<dbReference type="Proteomes" id="UP000034189">
    <property type="component" value="Chromosome"/>
</dbReference>
<dbReference type="Pfam" id="PF00589">
    <property type="entry name" value="Phage_integrase"/>
    <property type="match status" value="1"/>
</dbReference>
<dbReference type="CDD" id="cd00397">
    <property type="entry name" value="DNA_BRE_C"/>
    <property type="match status" value="1"/>
</dbReference>
<dbReference type="RefSeq" id="WP_025698413.1">
    <property type="nucleotide sequence ID" value="NZ_ASQQ01000600.1"/>
</dbReference>
<dbReference type="InterPro" id="IPR025269">
    <property type="entry name" value="SAM-like_dom"/>
</dbReference>
<dbReference type="Pfam" id="PF13102">
    <property type="entry name" value="Phage_int_SAM_5"/>
    <property type="match status" value="1"/>
</dbReference>
<protein>
    <submittedName>
        <fullName evidence="7">Integrase</fullName>
    </submittedName>
</protein>
<proteinExistence type="inferred from homology"/>
<evidence type="ECO:0000313" key="7">
    <source>
        <dbReference type="EMBL" id="AKG35265.1"/>
    </source>
</evidence>
<evidence type="ECO:0000313" key="8">
    <source>
        <dbReference type="Proteomes" id="UP000034189"/>
    </source>
</evidence>
<dbReference type="InterPro" id="IPR011010">
    <property type="entry name" value="DNA_brk_join_enz"/>
</dbReference>
<evidence type="ECO:0000256" key="4">
    <source>
        <dbReference type="PROSITE-ProRule" id="PRU01248"/>
    </source>
</evidence>
<dbReference type="InterPro" id="IPR050090">
    <property type="entry name" value="Tyrosine_recombinase_XerCD"/>
</dbReference>
<dbReference type="GO" id="GO:0003677">
    <property type="term" value="F:DNA binding"/>
    <property type="evidence" value="ECO:0007669"/>
    <property type="project" value="UniProtKB-UniRule"/>
</dbReference>
<evidence type="ECO:0000259" key="5">
    <source>
        <dbReference type="PROSITE" id="PS51898"/>
    </source>
</evidence>
<dbReference type="InterPro" id="IPR010998">
    <property type="entry name" value="Integrase_recombinase_N"/>
</dbReference>
<dbReference type="OrthoDB" id="107900at2"/>
<accession>A0A0F7CJ49</accession>
<keyword evidence="2 4" id="KW-0238">DNA-binding</keyword>
<dbReference type="Gene3D" id="1.10.150.130">
    <property type="match status" value="1"/>
</dbReference>
<dbReference type="InterPro" id="IPR002104">
    <property type="entry name" value="Integrase_catalytic"/>
</dbReference>
<name>A0A0F7CJ49_PAEDU</name>
<feature type="domain" description="Tyr recombinase" evidence="5">
    <location>
        <begin position="110"/>
        <end position="296"/>
    </location>
</feature>
<dbReference type="AlphaFoldDB" id="A0A0F7CJ49"/>
<dbReference type="PROSITE" id="PS51900">
    <property type="entry name" value="CB"/>
    <property type="match status" value="1"/>
</dbReference>
<evidence type="ECO:0000256" key="3">
    <source>
        <dbReference type="ARBA" id="ARBA00023172"/>
    </source>
</evidence>
<feature type="domain" description="Core-binding (CB)" evidence="6">
    <location>
        <begin position="1"/>
        <end position="87"/>
    </location>
</feature>
<evidence type="ECO:0000259" key="6">
    <source>
        <dbReference type="PROSITE" id="PS51900"/>
    </source>
</evidence>
<sequence>MLLKFAIKSFLDERKLNNVSPHTLDRYTRTLDEFHAFCVSEEIVNVEEVMTPTVKKYLLHCQEAKGNGVVTKNSKLRVIKTLFNDMVTNEYITEKQNPAKKVNYGKEDIIIPVFQDYHIKQMLSYYRNLKQKDKSYYAYRDYALILFLLSTGARVGEASNIRWDHIDFENKAAIFFGKLRRQQSVPLVDKLLAELAEWRLFQERKLGQKPIYVFSTDDNKQLSPNGIKLIFKRLQAKMNFKDVRLSAHTFRHSLAYRFLRDGGDIVSLQRLLRHQNMEITRKYLSAFGHVLPEINERHNPLNNLDI</sequence>
<dbReference type="PROSITE" id="PS51898">
    <property type="entry name" value="TYR_RECOMBINASE"/>
    <property type="match status" value="1"/>
</dbReference>
<dbReference type="HOGENOM" id="CLU_027562_9_2_9"/>
<dbReference type="GO" id="GO:0015074">
    <property type="term" value="P:DNA integration"/>
    <property type="evidence" value="ECO:0007669"/>
    <property type="project" value="InterPro"/>
</dbReference>
<dbReference type="GO" id="GO:0006310">
    <property type="term" value="P:DNA recombination"/>
    <property type="evidence" value="ECO:0007669"/>
    <property type="project" value="UniProtKB-KW"/>
</dbReference>
<evidence type="ECO:0000256" key="2">
    <source>
        <dbReference type="ARBA" id="ARBA00023125"/>
    </source>
</evidence>